<feature type="domain" description="CABIT" evidence="2">
    <location>
        <begin position="281"/>
        <end position="515"/>
    </location>
</feature>
<protein>
    <submittedName>
        <fullName evidence="3">Thymocyte selection associated</fullName>
    </submittedName>
</protein>
<dbReference type="Proteomes" id="UP000694424">
    <property type="component" value="Unplaced"/>
</dbReference>
<dbReference type="InterPro" id="IPR025946">
    <property type="entry name" value="CABIT_dom"/>
</dbReference>
<accession>A0A8B9P156</accession>
<dbReference type="GO" id="GO:0005634">
    <property type="term" value="C:nucleus"/>
    <property type="evidence" value="ECO:0007669"/>
    <property type="project" value="TreeGrafter"/>
</dbReference>
<sequence>MASTLEKFIHSLDPRALPRVLQIQSGIYFQGSIYEMFGNECCLSTGEVIKVIGFKINKLIASICENNEESQFSAKVELPLNFPGLYKVVADKTPYLSIEEITRKVSIGPTRFGHPCFYCPEDIKLANFTIKHGEQITFNSVEEVNGTTTVNCGVVRNNQSHSFTLPLSQEGKFYECEDDQIYTLKEIAEWKIPKSRNRIVKLSNTLHMWDSSNPLPENFDGCLILMPVYEVQAVMKFRKDIVHILSDLDVEVKDITDCYDISSFLQPLSLEDVFERTSKEFPMVAEIMEGPQRSQKPYNLLCTGKEIVIYKKYQAKRVLTSEIRSDSPKRHFLIPMSYKGKFKRRPREFPTAYDLEIARSEKEQLHVVATKAFDSPHKELFSVSVGDQFLVQQCQTSEVLCEGRKKVVDVLACEQILSDTYKKVLLPMYMEGGFVEVIHDKKQYQLSEICKEFRLPFNVKVSVRDLSIGDDVLAAVPGLQLEEEITDSYLLISSVSSPVDSWEIPVYRLNMSVHLLSKDVQTVVLPATKTTVEEISEEQYYMVRRYENQTLYPPPRPPKKPTTLAPTPLFAVPTQAVSDEPQAPKNFCEDTTKTFCSNQAADVSELKVGCQNDLMHHEKEKDMTRTATLVETSVVKGLTNKALGKCEREKELKEEHNYDYVDENIIENIRKVFQDTTIRNKNVVFEEKRDI</sequence>
<evidence type="ECO:0000313" key="3">
    <source>
        <dbReference type="Ensembl" id="ENSAOWP00000003918.1"/>
    </source>
</evidence>
<comment type="similarity">
    <text evidence="1">Belongs to the themis family.</text>
</comment>
<dbReference type="GO" id="GO:0050852">
    <property type="term" value="P:T cell receptor signaling pathway"/>
    <property type="evidence" value="ECO:0007669"/>
    <property type="project" value="TreeGrafter"/>
</dbReference>
<reference evidence="3" key="1">
    <citation type="submission" date="2025-08" db="UniProtKB">
        <authorList>
            <consortium name="Ensembl"/>
        </authorList>
    </citation>
    <scope>IDENTIFICATION</scope>
</reference>
<dbReference type="GO" id="GO:0005737">
    <property type="term" value="C:cytoplasm"/>
    <property type="evidence" value="ECO:0007669"/>
    <property type="project" value="TreeGrafter"/>
</dbReference>
<name>A0A8B9P156_APTOW</name>
<evidence type="ECO:0000313" key="4">
    <source>
        <dbReference type="Proteomes" id="UP000694424"/>
    </source>
</evidence>
<reference evidence="3" key="2">
    <citation type="submission" date="2025-09" db="UniProtKB">
        <authorList>
            <consortium name="Ensembl"/>
        </authorList>
    </citation>
    <scope>IDENTIFICATION</scope>
</reference>
<feature type="domain" description="CABIT" evidence="2">
    <location>
        <begin position="17"/>
        <end position="264"/>
    </location>
</feature>
<evidence type="ECO:0000259" key="2">
    <source>
        <dbReference type="Pfam" id="PF12736"/>
    </source>
</evidence>
<dbReference type="PANTHER" id="PTHR15215:SF1">
    <property type="entry name" value="PROTEIN THEMIS"/>
    <property type="match status" value="1"/>
</dbReference>
<dbReference type="Ensembl" id="ENSAOWT00000004482.1">
    <property type="protein sequence ID" value="ENSAOWP00000003918.1"/>
    <property type="gene ID" value="ENSAOWG00000002749.1"/>
</dbReference>
<evidence type="ECO:0000256" key="1">
    <source>
        <dbReference type="ARBA" id="ARBA00006414"/>
    </source>
</evidence>
<organism evidence="3 4">
    <name type="scientific">Apteryx owenii</name>
    <name type="common">Little spotted kiwi</name>
    <dbReference type="NCBI Taxonomy" id="8824"/>
    <lineage>
        <taxon>Eukaryota</taxon>
        <taxon>Metazoa</taxon>
        <taxon>Chordata</taxon>
        <taxon>Craniata</taxon>
        <taxon>Vertebrata</taxon>
        <taxon>Euteleostomi</taxon>
        <taxon>Archelosauria</taxon>
        <taxon>Archosauria</taxon>
        <taxon>Dinosauria</taxon>
        <taxon>Saurischia</taxon>
        <taxon>Theropoda</taxon>
        <taxon>Coelurosauria</taxon>
        <taxon>Aves</taxon>
        <taxon>Palaeognathae</taxon>
        <taxon>Apterygiformes</taxon>
        <taxon>Apterygidae</taxon>
        <taxon>Apteryx</taxon>
    </lineage>
</organism>
<dbReference type="InterPro" id="IPR039671">
    <property type="entry name" value="THEMIS"/>
</dbReference>
<dbReference type="PANTHER" id="PTHR15215">
    <property type="entry name" value="CABIT DOMAIN-CONTAINING PROTEIN"/>
    <property type="match status" value="1"/>
</dbReference>
<proteinExistence type="inferred from homology"/>
<dbReference type="Pfam" id="PF12736">
    <property type="entry name" value="CABIT"/>
    <property type="match status" value="2"/>
</dbReference>
<dbReference type="AlphaFoldDB" id="A0A8B9P156"/>
<keyword evidence="4" id="KW-1185">Reference proteome</keyword>